<dbReference type="RefSeq" id="XP_003956434.1">
    <property type="nucleotide sequence ID" value="XM_003956385.1"/>
</dbReference>
<dbReference type="GO" id="GO:0000974">
    <property type="term" value="C:Prp19 complex"/>
    <property type="evidence" value="ECO:0007669"/>
    <property type="project" value="EnsemblFungi"/>
</dbReference>
<dbReference type="GO" id="GO:0000398">
    <property type="term" value="P:mRNA splicing, via spliceosome"/>
    <property type="evidence" value="ECO:0007669"/>
    <property type="project" value="EnsemblFungi"/>
</dbReference>
<dbReference type="AlphaFoldDB" id="H2ASE9"/>
<comment type="similarity">
    <text evidence="1">Belongs to the CWC26 family.</text>
</comment>
<accession>H2ASE9</accession>
<dbReference type="FunCoup" id="H2ASE9">
    <property type="interactions" value="100"/>
</dbReference>
<sequence length="236" mass="27416">MSLHSYLSKTYGSTVSRKKKNNKERETSKGTSLQITENNTEVQQISNPTTNPPAKGLWKDVRTNEVFSLPKVEGDNTVSTDEEKSVFKPKGNETVHRDEKGHKLTSEQLKSKEKEQDLRVQIKKRYLQRLNAGELQLYLKENNTTLESLLRSRGNPYISSEDPQESFNTKSKPENNLSLLNRKLYNGISPENRFDIKPGYRWDGVDRSNGFEEKWFRKRNEIEEKKIQKATSQNDY</sequence>
<dbReference type="EMBL" id="HE650823">
    <property type="protein sequence ID" value="CCF57299.1"/>
    <property type="molecule type" value="Genomic_DNA"/>
</dbReference>
<feature type="compositionally biased region" description="Polar residues" evidence="3">
    <location>
        <begin position="165"/>
        <end position="174"/>
    </location>
</feature>
<evidence type="ECO:0000313" key="4">
    <source>
        <dbReference type="EMBL" id="CCF57299.1"/>
    </source>
</evidence>
<feature type="region of interest" description="Disordered" evidence="3">
    <location>
        <begin position="1"/>
        <end position="58"/>
    </location>
</feature>
<dbReference type="GO" id="GO:0070274">
    <property type="term" value="C:RES complex"/>
    <property type="evidence" value="ECO:0007669"/>
    <property type="project" value="EnsemblFungi"/>
</dbReference>
<dbReference type="KEGG" id="kaf:KAFR_0C03070"/>
<gene>
    <name evidence="4" type="primary">KAFR0C03070</name>
    <name evidence="4" type="ORF">KAFR_0C03070</name>
</gene>
<evidence type="ECO:0000313" key="5">
    <source>
        <dbReference type="Proteomes" id="UP000005220"/>
    </source>
</evidence>
<dbReference type="InParanoid" id="H2ASE9"/>
<dbReference type="eggNOG" id="KOG2654">
    <property type="taxonomic scope" value="Eukaryota"/>
</dbReference>
<dbReference type="GeneID" id="13885218"/>
<dbReference type="Proteomes" id="UP000005220">
    <property type="component" value="Chromosome 3"/>
</dbReference>
<dbReference type="GO" id="GO:0003723">
    <property type="term" value="F:RNA binding"/>
    <property type="evidence" value="ECO:0007669"/>
    <property type="project" value="TreeGrafter"/>
</dbReference>
<dbReference type="PANTHER" id="PTHR31809:SF0">
    <property type="entry name" value="BUD13 HOMOLOG"/>
    <property type="match status" value="1"/>
</dbReference>
<dbReference type="InterPro" id="IPR051112">
    <property type="entry name" value="CWC26_splicing_factor"/>
</dbReference>
<dbReference type="Pfam" id="PF09736">
    <property type="entry name" value="Bud13"/>
    <property type="match status" value="1"/>
</dbReference>
<dbReference type="GO" id="GO:0005684">
    <property type="term" value="C:U2-type spliceosomal complex"/>
    <property type="evidence" value="ECO:0007669"/>
    <property type="project" value="TreeGrafter"/>
</dbReference>
<organism evidence="4 5">
    <name type="scientific">Kazachstania africana (strain ATCC 22294 / BCRC 22015 / CBS 2517 / CECT 1963 / NBRC 1671 / NRRL Y-8276)</name>
    <name type="common">Yeast</name>
    <name type="synonym">Kluyveromyces africanus</name>
    <dbReference type="NCBI Taxonomy" id="1071382"/>
    <lineage>
        <taxon>Eukaryota</taxon>
        <taxon>Fungi</taxon>
        <taxon>Dikarya</taxon>
        <taxon>Ascomycota</taxon>
        <taxon>Saccharomycotina</taxon>
        <taxon>Saccharomycetes</taxon>
        <taxon>Saccharomycetales</taxon>
        <taxon>Saccharomycetaceae</taxon>
        <taxon>Kazachstania</taxon>
    </lineage>
</organism>
<evidence type="ECO:0000256" key="1">
    <source>
        <dbReference type="ARBA" id="ARBA00011069"/>
    </source>
</evidence>
<dbReference type="HOGENOM" id="CLU_086127_0_0_1"/>
<protein>
    <recommendedName>
        <fullName evidence="2">Pre-mRNA-splicing factor CWC26</fullName>
    </recommendedName>
</protein>
<feature type="compositionally biased region" description="Basic and acidic residues" evidence="3">
    <location>
        <begin position="81"/>
        <end position="101"/>
    </location>
</feature>
<keyword evidence="5" id="KW-1185">Reference proteome</keyword>
<reference evidence="4 5" key="1">
    <citation type="journal article" date="2011" name="Proc. Natl. Acad. Sci. U.S.A.">
        <title>Evolutionary erosion of yeast sex chromosomes by mating-type switching accidents.</title>
        <authorList>
            <person name="Gordon J.L."/>
            <person name="Armisen D."/>
            <person name="Proux-Wera E."/>
            <person name="Oheigeartaigh S.S."/>
            <person name="Byrne K.P."/>
            <person name="Wolfe K.H."/>
        </authorList>
    </citation>
    <scope>NUCLEOTIDE SEQUENCE [LARGE SCALE GENOMIC DNA]</scope>
    <source>
        <strain evidence="5">ATCC 22294 / BCRC 22015 / CBS 2517 / CECT 1963 / NBRC 1671 / NRRL Y-8276</strain>
    </source>
</reference>
<evidence type="ECO:0000256" key="3">
    <source>
        <dbReference type="SAM" id="MobiDB-lite"/>
    </source>
</evidence>
<dbReference type="STRING" id="1071382.H2ASE9"/>
<dbReference type="PANTHER" id="PTHR31809">
    <property type="entry name" value="BUD13 HOMOLOG"/>
    <property type="match status" value="1"/>
</dbReference>
<dbReference type="OrthoDB" id="6022at2759"/>
<feature type="compositionally biased region" description="Polar residues" evidence="3">
    <location>
        <begin position="29"/>
        <end position="49"/>
    </location>
</feature>
<proteinExistence type="inferred from homology"/>
<feature type="region of interest" description="Disordered" evidence="3">
    <location>
        <begin position="155"/>
        <end position="174"/>
    </location>
</feature>
<feature type="compositionally biased region" description="Polar residues" evidence="3">
    <location>
        <begin position="1"/>
        <end position="15"/>
    </location>
</feature>
<dbReference type="GO" id="GO:0051237">
    <property type="term" value="P:maintenance of RNA location"/>
    <property type="evidence" value="ECO:0007669"/>
    <property type="project" value="EnsemblFungi"/>
</dbReference>
<dbReference type="InterPro" id="IPR018609">
    <property type="entry name" value="Bud13"/>
</dbReference>
<evidence type="ECO:0000256" key="2">
    <source>
        <dbReference type="ARBA" id="ARBA00020644"/>
    </source>
</evidence>
<name>H2ASE9_KAZAF</name>
<feature type="region of interest" description="Disordered" evidence="3">
    <location>
        <begin position="75"/>
        <end position="101"/>
    </location>
</feature>